<dbReference type="PANTHER" id="PTHR12246">
    <property type="entry name" value="PALMITOYLTRANSFERASE ZDHHC16"/>
    <property type="match status" value="1"/>
</dbReference>
<dbReference type="STRING" id="763406.A0A1E3NH34"/>
<comment type="similarity">
    <text evidence="10">Belongs to the DHHC palmitoyltransferase family.</text>
</comment>
<evidence type="ECO:0000256" key="5">
    <source>
        <dbReference type="ARBA" id="ARBA00023136"/>
    </source>
</evidence>
<dbReference type="RefSeq" id="XP_019016554.1">
    <property type="nucleotide sequence ID" value="XM_019164707.1"/>
</dbReference>
<feature type="transmembrane region" description="Helical" evidence="10">
    <location>
        <begin position="170"/>
        <end position="194"/>
    </location>
</feature>
<accession>A0A1E3NH34</accession>
<evidence type="ECO:0000313" key="13">
    <source>
        <dbReference type="Proteomes" id="UP000094455"/>
    </source>
</evidence>
<sequence length="333" mass="38701">MSRLTNCLGVVSQVFPRVSVTLLVTWSFWAVLFKVILLLPPFAGCSGVFFGIVLTFVWAMCLTTYYCVLFVGPGSPTEFPMLVVPGYSEDEDGNSNMAGEAMHPPERFVSHSMMVKGNGGFRFCSKCKCWKPDRSHHCSACERCILRMDHHCPWFGECIGFRNYRYFMQFLAYSEVYLVLVTWVSCWVLVQFFVNNRWSVELFSFHVLFVFCLGLVFTLSMALFTGFTLYQVLRNKTTIESYEMQRYRRRRHNVGNVFDLGWRENWRVVMGQHWWQWLLPVTYSYDVGGQCEDADLYANGLCFPLETEVASGLRLVERLERVSGELERGLLRR</sequence>
<protein>
    <recommendedName>
        <fullName evidence="10">Palmitoyltransferase</fullName>
        <ecNumber evidence="10">2.3.1.225</ecNumber>
    </recommendedName>
</protein>
<gene>
    <name evidence="12" type="ORF">PICMEDRAFT_74200</name>
</gene>
<evidence type="ECO:0000256" key="6">
    <source>
        <dbReference type="ARBA" id="ARBA00023139"/>
    </source>
</evidence>
<comment type="domain">
    <text evidence="10">The DHHC domain is required for palmitoyltransferase activity.</text>
</comment>
<comment type="subcellular location">
    <subcellularLocation>
        <location evidence="1">Membrane</location>
        <topology evidence="1">Multi-pass membrane protein</topology>
    </subcellularLocation>
</comment>
<keyword evidence="5 10" id="KW-0472">Membrane</keyword>
<proteinExistence type="inferred from homology"/>
<feature type="transmembrane region" description="Helical" evidence="10">
    <location>
        <begin position="20"/>
        <end position="42"/>
    </location>
</feature>
<dbReference type="InterPro" id="IPR039859">
    <property type="entry name" value="PFA4/ZDH16/20/ERF2-like"/>
</dbReference>
<keyword evidence="8 10" id="KW-0012">Acyltransferase</keyword>
<evidence type="ECO:0000256" key="8">
    <source>
        <dbReference type="ARBA" id="ARBA00023315"/>
    </source>
</evidence>
<keyword evidence="6" id="KW-0564">Palmitate</keyword>
<dbReference type="InterPro" id="IPR001594">
    <property type="entry name" value="Palmitoyltrfase_DHHC"/>
</dbReference>
<evidence type="ECO:0000256" key="1">
    <source>
        <dbReference type="ARBA" id="ARBA00004141"/>
    </source>
</evidence>
<organism evidence="12 13">
    <name type="scientific">Pichia membranifaciens NRRL Y-2026</name>
    <dbReference type="NCBI Taxonomy" id="763406"/>
    <lineage>
        <taxon>Eukaryota</taxon>
        <taxon>Fungi</taxon>
        <taxon>Dikarya</taxon>
        <taxon>Ascomycota</taxon>
        <taxon>Saccharomycotina</taxon>
        <taxon>Pichiomycetes</taxon>
        <taxon>Pichiales</taxon>
        <taxon>Pichiaceae</taxon>
        <taxon>Pichia</taxon>
    </lineage>
</organism>
<evidence type="ECO:0000256" key="4">
    <source>
        <dbReference type="ARBA" id="ARBA00022989"/>
    </source>
</evidence>
<dbReference type="OrthoDB" id="302728at2759"/>
<keyword evidence="3 10" id="KW-0812">Transmembrane</keyword>
<dbReference type="Proteomes" id="UP000094455">
    <property type="component" value="Unassembled WGS sequence"/>
</dbReference>
<dbReference type="EC" id="2.3.1.225" evidence="10"/>
<feature type="domain" description="Palmitoyltransferase DHHC" evidence="11">
    <location>
        <begin position="121"/>
        <end position="243"/>
    </location>
</feature>
<evidence type="ECO:0000256" key="3">
    <source>
        <dbReference type="ARBA" id="ARBA00022692"/>
    </source>
</evidence>
<reference evidence="12 13" key="1">
    <citation type="journal article" date="2016" name="Proc. Natl. Acad. Sci. U.S.A.">
        <title>Comparative genomics of biotechnologically important yeasts.</title>
        <authorList>
            <person name="Riley R."/>
            <person name="Haridas S."/>
            <person name="Wolfe K.H."/>
            <person name="Lopes M.R."/>
            <person name="Hittinger C.T."/>
            <person name="Goeker M."/>
            <person name="Salamov A.A."/>
            <person name="Wisecaver J.H."/>
            <person name="Long T.M."/>
            <person name="Calvey C.H."/>
            <person name="Aerts A.L."/>
            <person name="Barry K.W."/>
            <person name="Choi C."/>
            <person name="Clum A."/>
            <person name="Coughlan A.Y."/>
            <person name="Deshpande S."/>
            <person name="Douglass A.P."/>
            <person name="Hanson S.J."/>
            <person name="Klenk H.-P."/>
            <person name="LaButti K.M."/>
            <person name="Lapidus A."/>
            <person name="Lindquist E.A."/>
            <person name="Lipzen A.M."/>
            <person name="Meier-Kolthoff J.P."/>
            <person name="Ohm R.A."/>
            <person name="Otillar R.P."/>
            <person name="Pangilinan J.L."/>
            <person name="Peng Y."/>
            <person name="Rokas A."/>
            <person name="Rosa C.A."/>
            <person name="Scheuner C."/>
            <person name="Sibirny A.A."/>
            <person name="Slot J.C."/>
            <person name="Stielow J.B."/>
            <person name="Sun H."/>
            <person name="Kurtzman C.P."/>
            <person name="Blackwell M."/>
            <person name="Grigoriev I.V."/>
            <person name="Jeffries T.W."/>
        </authorList>
    </citation>
    <scope>NUCLEOTIDE SEQUENCE [LARGE SCALE GENOMIC DNA]</scope>
    <source>
        <strain evidence="12 13">NRRL Y-2026</strain>
    </source>
</reference>
<keyword evidence="2 10" id="KW-0808">Transferase</keyword>
<feature type="transmembrane region" description="Helical" evidence="10">
    <location>
        <begin position="48"/>
        <end position="71"/>
    </location>
</feature>
<evidence type="ECO:0000313" key="12">
    <source>
        <dbReference type="EMBL" id="ODQ45441.1"/>
    </source>
</evidence>
<evidence type="ECO:0000256" key="10">
    <source>
        <dbReference type="RuleBase" id="RU079119"/>
    </source>
</evidence>
<keyword evidence="4 10" id="KW-1133">Transmembrane helix</keyword>
<dbReference type="GeneID" id="30181394"/>
<evidence type="ECO:0000256" key="9">
    <source>
        <dbReference type="ARBA" id="ARBA00048048"/>
    </source>
</evidence>
<dbReference type="AlphaFoldDB" id="A0A1E3NH34"/>
<feature type="transmembrane region" description="Helical" evidence="10">
    <location>
        <begin position="206"/>
        <end position="230"/>
    </location>
</feature>
<evidence type="ECO:0000256" key="2">
    <source>
        <dbReference type="ARBA" id="ARBA00022679"/>
    </source>
</evidence>
<dbReference type="Pfam" id="PF01529">
    <property type="entry name" value="DHHC"/>
    <property type="match status" value="1"/>
</dbReference>
<dbReference type="EMBL" id="KV454005">
    <property type="protein sequence ID" value="ODQ45441.1"/>
    <property type="molecule type" value="Genomic_DNA"/>
</dbReference>
<comment type="catalytic activity">
    <reaction evidence="9 10">
        <text>L-cysteinyl-[protein] + hexadecanoyl-CoA = S-hexadecanoyl-L-cysteinyl-[protein] + CoA</text>
        <dbReference type="Rhea" id="RHEA:36683"/>
        <dbReference type="Rhea" id="RHEA-COMP:10131"/>
        <dbReference type="Rhea" id="RHEA-COMP:11032"/>
        <dbReference type="ChEBI" id="CHEBI:29950"/>
        <dbReference type="ChEBI" id="CHEBI:57287"/>
        <dbReference type="ChEBI" id="CHEBI:57379"/>
        <dbReference type="ChEBI" id="CHEBI:74151"/>
        <dbReference type="EC" id="2.3.1.225"/>
    </reaction>
</comment>
<evidence type="ECO:0000256" key="7">
    <source>
        <dbReference type="ARBA" id="ARBA00023288"/>
    </source>
</evidence>
<evidence type="ECO:0000259" key="11">
    <source>
        <dbReference type="Pfam" id="PF01529"/>
    </source>
</evidence>
<name>A0A1E3NH34_9ASCO</name>
<dbReference type="GO" id="GO:0042144">
    <property type="term" value="P:vacuole fusion, non-autophagic"/>
    <property type="evidence" value="ECO:0007669"/>
    <property type="project" value="EnsemblFungi"/>
</dbReference>
<dbReference type="PROSITE" id="PS50216">
    <property type="entry name" value="DHHC"/>
    <property type="match status" value="1"/>
</dbReference>
<keyword evidence="7" id="KW-0449">Lipoprotein</keyword>
<keyword evidence="13" id="KW-1185">Reference proteome</keyword>
<dbReference type="GO" id="GO:0019706">
    <property type="term" value="F:protein-cysteine S-palmitoyltransferase activity"/>
    <property type="evidence" value="ECO:0007669"/>
    <property type="project" value="UniProtKB-EC"/>
</dbReference>
<dbReference type="GO" id="GO:0000329">
    <property type="term" value="C:fungal-type vacuole membrane"/>
    <property type="evidence" value="ECO:0007669"/>
    <property type="project" value="EnsemblFungi"/>
</dbReference>